<feature type="compositionally biased region" description="Polar residues" evidence="3">
    <location>
        <begin position="1281"/>
        <end position="1298"/>
    </location>
</feature>
<dbReference type="SMART" id="SM00228">
    <property type="entry name" value="PDZ"/>
    <property type="match status" value="3"/>
</dbReference>
<evidence type="ECO:0000313" key="8">
    <source>
        <dbReference type="Proteomes" id="UP000479190"/>
    </source>
</evidence>
<dbReference type="PROSITE" id="PS50106">
    <property type="entry name" value="PDZ"/>
    <property type="match status" value="3"/>
</dbReference>
<evidence type="ECO:0008006" key="9">
    <source>
        <dbReference type="Google" id="ProtNLM"/>
    </source>
</evidence>
<dbReference type="PROSITE" id="PS50052">
    <property type="entry name" value="GUANYLATE_KINASE_2"/>
    <property type="match status" value="1"/>
</dbReference>
<feature type="domain" description="PDZ" evidence="6">
    <location>
        <begin position="609"/>
        <end position="682"/>
    </location>
</feature>
<dbReference type="SMART" id="SM00072">
    <property type="entry name" value="GuKc"/>
    <property type="match status" value="1"/>
</dbReference>
<dbReference type="Gene3D" id="2.30.30.40">
    <property type="entry name" value="SH3 Domains"/>
    <property type="match status" value="1"/>
</dbReference>
<feature type="compositionally biased region" description="Low complexity" evidence="3">
    <location>
        <begin position="1470"/>
        <end position="1501"/>
    </location>
</feature>
<dbReference type="Gene3D" id="3.40.50.300">
    <property type="entry name" value="P-loop containing nucleotide triphosphate hydrolases"/>
    <property type="match status" value="1"/>
</dbReference>
<dbReference type="PANTHER" id="PTHR13865">
    <property type="entry name" value="TIGHT JUNCTION PROTEIN"/>
    <property type="match status" value="1"/>
</dbReference>
<dbReference type="CDD" id="cd06727">
    <property type="entry name" value="PDZ1_ZO1-like"/>
    <property type="match status" value="1"/>
</dbReference>
<feature type="region of interest" description="Disordered" evidence="3">
    <location>
        <begin position="1431"/>
        <end position="1506"/>
    </location>
</feature>
<organism evidence="7 8">
    <name type="scientific">Trichogramma brassicae</name>
    <dbReference type="NCBI Taxonomy" id="86971"/>
    <lineage>
        <taxon>Eukaryota</taxon>
        <taxon>Metazoa</taxon>
        <taxon>Ecdysozoa</taxon>
        <taxon>Arthropoda</taxon>
        <taxon>Hexapoda</taxon>
        <taxon>Insecta</taxon>
        <taxon>Pterygota</taxon>
        <taxon>Neoptera</taxon>
        <taxon>Endopterygota</taxon>
        <taxon>Hymenoptera</taxon>
        <taxon>Apocrita</taxon>
        <taxon>Proctotrupomorpha</taxon>
        <taxon>Chalcidoidea</taxon>
        <taxon>Trichogrammatidae</taxon>
        <taxon>Trichogramma</taxon>
    </lineage>
</organism>
<feature type="region of interest" description="Disordered" evidence="3">
    <location>
        <begin position="1386"/>
        <end position="1412"/>
    </location>
</feature>
<sequence length="1549" mass="168164">MRPLPPLPVYDRDSRSFATDLYIPICLYRFFVIKIILEQNETTTGTSSSGNNNGSAAASRRQASFQDDCAQQSHSPLPPPPPPPATTIVHNDDDDDDDLDVVCKDLSLASIGSATANNNQMINHSHSHSNIQQQLNVLPCGNNLNNINDINGGGNNNNNNNNVAPMLEVLDEPVDEPLGEAAWEIHQVVVTRVPGYGFGIAVSGGRDNPHFTNGDPAIAVSDVLKSGPAEGKLRVNDRIISANGLSLEGADYGVAVRVLRDSGSTVQLVVKRRAGGATEPNINCQSSNPNLANSNANVVMMSSPYGQHQHQQQQQLQYQHRHQGSSPAHHYSSSHQQQQQQQQSSSQNCSPSKGSMHSSTAATQSTSHRLSLSRPSKKDDFGIVLGCRLFVREVTREGTGARPGDLVTRIAGVPAENMSLKEARKLMDQSKDRLAVVVQRQEMAPTSSPSMTMANNSLMMDPMMMLDSNGGAGASTSLSMEIDSKPSERGGQNSVSASAAAAAAAAAAYSSQNLYVPPPTRQTVTSTTTIEDKSNLAPRGRSRGPLPIHEPQQQRHRQRPGQDGQQPPRPPPPRPEDYYSTGGGSAGGGKSSGGGNGALPDPRYISFQKEGSVGVRLTGGNETGVFVSAVQPGSPAAVQGLQAADKILKVNDMDMKGVTREEAVLFLLSLQEQIDLIVQHRRAEYEQVLTSGKGDSFHVKTHFHYEQPDKGEMSFRSGDVFHVVDTLHNGVVGSWQVFRIGRNNQEVQKGIIPNKARAEELATAQFNATKKEMSANESRGSFFRRRKGSHRRSKSLGRVRVALFYPLILGSNILEWSRLDVETFLQDHWDDVVFSDSVSKFPAYERVLLRHPGFIRPVVLFGAVADLAREKLLKDFPDKFCCPQSESQIDETTKSPKTSGIIRLSAIREVMDRGKHALLDITPSAVDRLNYAQFYPIVIFFKADNKQIIKEMRAGIPKSAHRSSKKLLEQSQKLDKIWGHVFSSVITLASPESWYRKLRELIEWQQQGPLWMSQTKSDLDLSGPAAPMPGTLGLPSRLKSSSDPSIATQDDLAVAPPPYTGYHNQLLQSLNGTNGGGGSNGNNNSDTLQYQLESAAAIQQQVFEHHQRRRSQHHNQHYQQQQQQQQNSTQQQQQSLYVQGGGQGPPDLPPRLDRSTKPPTSPSSRSATLGRSAQERLINKTDSLLDVGNYINSSPHRGANTSATLDRSQSTKVQGGSYDMASPYDAYNNTSSSNGGVGSGAYAGNNGLNTSTGRLGPNVPDDLKSSSLCISSRPHDPYRFTRSTAIPVQDSTPTTTRTDYAKYSRTGDYKTLPANQPKSGTGTYKPVPPPKPKNYRPPQQAIVQDENNGNSMYQHAKSYSMGASHNMHNGNDQNGMNAQRNSGQYYYNITPQGRSHQQQQQQSEGNYSSSSSHAAAAAAAAVAYGNSQVSQHSHSLSHSQLMSSPASTMPIMPSHSYSASSAGLTSPHVSSHGSRSAAANNNSTGSNVTMNGHSHSSSHSGLGLGQNSMTAINNIHNREPSTLDLAGSREQRGSAFELYRKPLHHHNMR</sequence>
<feature type="region of interest" description="Disordered" evidence="3">
    <location>
        <begin position="465"/>
        <end position="495"/>
    </location>
</feature>
<evidence type="ECO:0000313" key="7">
    <source>
        <dbReference type="EMBL" id="CAB0044636.1"/>
    </source>
</evidence>
<dbReference type="GO" id="GO:0150105">
    <property type="term" value="P:protein localization to cell-cell junction"/>
    <property type="evidence" value="ECO:0007669"/>
    <property type="project" value="TreeGrafter"/>
</dbReference>
<feature type="region of interest" description="Disordered" evidence="3">
    <location>
        <begin position="305"/>
        <end position="377"/>
    </location>
</feature>
<dbReference type="GO" id="GO:0045216">
    <property type="term" value="P:cell-cell junction organization"/>
    <property type="evidence" value="ECO:0007669"/>
    <property type="project" value="TreeGrafter"/>
</dbReference>
<feature type="compositionally biased region" description="Polar residues" evidence="3">
    <location>
        <begin position="61"/>
        <end position="75"/>
    </location>
</feature>
<dbReference type="InterPro" id="IPR001478">
    <property type="entry name" value="PDZ"/>
</dbReference>
<name>A0A6H5J4N7_9HYME</name>
<dbReference type="Pfam" id="PF00625">
    <property type="entry name" value="Guanylate_kin"/>
    <property type="match status" value="1"/>
</dbReference>
<feature type="compositionally biased region" description="Polar residues" evidence="3">
    <location>
        <begin position="1038"/>
        <end position="1048"/>
    </location>
</feature>
<dbReference type="InterPro" id="IPR036034">
    <property type="entry name" value="PDZ_sf"/>
</dbReference>
<dbReference type="SUPFAM" id="SSF50044">
    <property type="entry name" value="SH3-domain"/>
    <property type="match status" value="1"/>
</dbReference>
<dbReference type="Proteomes" id="UP000479190">
    <property type="component" value="Unassembled WGS sequence"/>
</dbReference>
<feature type="region of interest" description="Disordered" evidence="3">
    <location>
        <begin position="1361"/>
        <end position="1380"/>
    </location>
</feature>
<feature type="compositionally biased region" description="Basic and acidic residues" evidence="3">
    <location>
        <begin position="1299"/>
        <end position="1308"/>
    </location>
</feature>
<feature type="domain" description="PDZ" evidence="6">
    <location>
        <begin position="187"/>
        <end position="274"/>
    </location>
</feature>
<feature type="region of interest" description="Disordered" evidence="3">
    <location>
        <begin position="1101"/>
        <end position="1173"/>
    </location>
</feature>
<dbReference type="Pfam" id="PF07653">
    <property type="entry name" value="SH3_2"/>
    <property type="match status" value="1"/>
</dbReference>
<feature type="compositionally biased region" description="Basic residues" evidence="3">
    <location>
        <begin position="1106"/>
        <end position="1116"/>
    </location>
</feature>
<feature type="compositionally biased region" description="Pro residues" evidence="3">
    <location>
        <begin position="76"/>
        <end position="85"/>
    </location>
</feature>
<dbReference type="PANTHER" id="PTHR13865:SF28">
    <property type="entry name" value="POLYCHAETOID, ISOFORM O"/>
    <property type="match status" value="1"/>
</dbReference>
<dbReference type="InterPro" id="IPR008145">
    <property type="entry name" value="GK/Ca_channel_bsu"/>
</dbReference>
<feature type="compositionally biased region" description="Low complexity" evidence="3">
    <location>
        <begin position="307"/>
        <end position="368"/>
    </location>
</feature>
<evidence type="ECO:0000259" key="5">
    <source>
        <dbReference type="PROSITE" id="PS50052"/>
    </source>
</evidence>
<dbReference type="PROSITE" id="PS50002">
    <property type="entry name" value="SH3"/>
    <property type="match status" value="1"/>
</dbReference>
<evidence type="ECO:0000259" key="6">
    <source>
        <dbReference type="PROSITE" id="PS50106"/>
    </source>
</evidence>
<feature type="region of interest" description="Disordered" evidence="3">
    <location>
        <begin position="1265"/>
        <end position="1338"/>
    </location>
</feature>
<feature type="domain" description="SH3" evidence="4">
    <location>
        <begin position="694"/>
        <end position="762"/>
    </location>
</feature>
<feature type="compositionally biased region" description="Polar residues" evidence="3">
    <location>
        <begin position="1313"/>
        <end position="1322"/>
    </location>
</feature>
<evidence type="ECO:0000256" key="3">
    <source>
        <dbReference type="SAM" id="MobiDB-lite"/>
    </source>
</evidence>
<dbReference type="SUPFAM" id="SSF52540">
    <property type="entry name" value="P-loop containing nucleoside triphosphate hydrolases"/>
    <property type="match status" value="1"/>
</dbReference>
<feature type="domain" description="PDZ" evidence="6">
    <location>
        <begin position="369"/>
        <end position="442"/>
    </location>
</feature>
<dbReference type="Gene3D" id="2.30.42.10">
    <property type="match status" value="3"/>
</dbReference>
<dbReference type="SUPFAM" id="SSF50156">
    <property type="entry name" value="PDZ domain-like"/>
    <property type="match status" value="3"/>
</dbReference>
<dbReference type="CDD" id="cd06729">
    <property type="entry name" value="PDZ3_ZO1-like_domain"/>
    <property type="match status" value="1"/>
</dbReference>
<evidence type="ECO:0000256" key="1">
    <source>
        <dbReference type="ARBA" id="ARBA00022443"/>
    </source>
</evidence>
<feature type="compositionally biased region" description="Polar residues" evidence="3">
    <location>
        <begin position="1190"/>
        <end position="1214"/>
    </location>
</feature>
<dbReference type="GO" id="GO:0050839">
    <property type="term" value="F:cell adhesion molecule binding"/>
    <property type="evidence" value="ECO:0007669"/>
    <property type="project" value="TreeGrafter"/>
</dbReference>
<feature type="region of interest" description="Disordered" evidence="3">
    <location>
        <begin position="42"/>
        <end position="96"/>
    </location>
</feature>
<feature type="compositionally biased region" description="Polar residues" evidence="3">
    <location>
        <begin position="1455"/>
        <end position="1469"/>
    </location>
</feature>
<feature type="domain" description="Guanylate kinase-like" evidence="5">
    <location>
        <begin position="903"/>
        <end position="1003"/>
    </location>
</feature>
<feature type="region of interest" description="Disordered" evidence="3">
    <location>
        <begin position="515"/>
        <end position="604"/>
    </location>
</feature>
<feature type="compositionally biased region" description="Gly residues" evidence="3">
    <location>
        <begin position="581"/>
        <end position="597"/>
    </location>
</feature>
<dbReference type="Pfam" id="PF00595">
    <property type="entry name" value="PDZ"/>
    <property type="match status" value="2"/>
</dbReference>
<evidence type="ECO:0000259" key="4">
    <source>
        <dbReference type="PROSITE" id="PS50002"/>
    </source>
</evidence>
<dbReference type="InterPro" id="IPR036028">
    <property type="entry name" value="SH3-like_dom_sf"/>
</dbReference>
<feature type="compositionally biased region" description="Low complexity" evidence="3">
    <location>
        <begin position="42"/>
        <end position="59"/>
    </location>
</feature>
<feature type="region of interest" description="Disordered" evidence="3">
    <location>
        <begin position="1188"/>
        <end position="1217"/>
    </location>
</feature>
<proteinExistence type="predicted"/>
<gene>
    <name evidence="7" type="ORF">TBRA_LOCUS16224</name>
</gene>
<feature type="region of interest" description="Disordered" evidence="3">
    <location>
        <begin position="1015"/>
        <end position="1086"/>
    </location>
</feature>
<keyword evidence="1 2" id="KW-0728">SH3 domain</keyword>
<protein>
    <recommendedName>
        <fullName evidence="9">Tight junction protein ZO-1</fullName>
    </recommendedName>
</protein>
<keyword evidence="8" id="KW-1185">Reference proteome</keyword>
<dbReference type="GO" id="GO:0005923">
    <property type="term" value="C:bicellular tight junction"/>
    <property type="evidence" value="ECO:0007669"/>
    <property type="project" value="TreeGrafter"/>
</dbReference>
<reference evidence="7 8" key="1">
    <citation type="submission" date="2020-02" db="EMBL/GenBank/DDBJ databases">
        <authorList>
            <person name="Ferguson B K."/>
        </authorList>
    </citation>
    <scope>NUCLEOTIDE SEQUENCE [LARGE SCALE GENOMIC DNA]</scope>
</reference>
<dbReference type="GO" id="GO:0098609">
    <property type="term" value="P:cell-cell adhesion"/>
    <property type="evidence" value="ECO:0007669"/>
    <property type="project" value="TreeGrafter"/>
</dbReference>
<feature type="compositionally biased region" description="Low complexity" evidence="3">
    <location>
        <begin position="1431"/>
        <end position="1444"/>
    </location>
</feature>
<dbReference type="GO" id="GO:0005886">
    <property type="term" value="C:plasma membrane"/>
    <property type="evidence" value="ECO:0007669"/>
    <property type="project" value="TreeGrafter"/>
</dbReference>
<evidence type="ECO:0000256" key="2">
    <source>
        <dbReference type="PROSITE-ProRule" id="PRU00192"/>
    </source>
</evidence>
<dbReference type="CDD" id="cd11859">
    <property type="entry name" value="SH3_ZO"/>
    <property type="match status" value="1"/>
</dbReference>
<dbReference type="EMBL" id="CADCXV010001472">
    <property type="protein sequence ID" value="CAB0044636.1"/>
    <property type="molecule type" value="Genomic_DNA"/>
</dbReference>
<feature type="compositionally biased region" description="Low complexity" evidence="3">
    <location>
        <begin position="1395"/>
        <end position="1412"/>
    </location>
</feature>
<dbReference type="InterPro" id="IPR027417">
    <property type="entry name" value="P-loop_NTPase"/>
</dbReference>
<feature type="compositionally biased region" description="Low complexity" evidence="3">
    <location>
        <begin position="1117"/>
        <end position="1135"/>
    </location>
</feature>
<dbReference type="InterPro" id="IPR001452">
    <property type="entry name" value="SH3_domain"/>
</dbReference>
<dbReference type="OrthoDB" id="418634at2759"/>
<accession>A0A6H5J4N7</accession>
<dbReference type="InterPro" id="IPR008144">
    <property type="entry name" value="Guanylate_kin-like_dom"/>
</dbReference>